<protein>
    <submittedName>
        <fullName evidence="3">Uncharacterized protein</fullName>
    </submittedName>
</protein>
<keyword evidence="1" id="KW-0175">Coiled coil</keyword>
<dbReference type="AlphaFoldDB" id="A0A4Y7IV83"/>
<keyword evidence="2" id="KW-0472">Membrane</keyword>
<keyword evidence="4" id="KW-1185">Reference proteome</keyword>
<gene>
    <name evidence="3" type="ORF">C5167_020115</name>
</gene>
<evidence type="ECO:0000256" key="1">
    <source>
        <dbReference type="SAM" id="Coils"/>
    </source>
</evidence>
<dbReference type="Proteomes" id="UP000316621">
    <property type="component" value="Chromosome 2"/>
</dbReference>
<organism evidence="3 4">
    <name type="scientific">Papaver somniferum</name>
    <name type="common">Opium poppy</name>
    <dbReference type="NCBI Taxonomy" id="3469"/>
    <lineage>
        <taxon>Eukaryota</taxon>
        <taxon>Viridiplantae</taxon>
        <taxon>Streptophyta</taxon>
        <taxon>Embryophyta</taxon>
        <taxon>Tracheophyta</taxon>
        <taxon>Spermatophyta</taxon>
        <taxon>Magnoliopsida</taxon>
        <taxon>Ranunculales</taxon>
        <taxon>Papaveraceae</taxon>
        <taxon>Papaveroideae</taxon>
        <taxon>Papaver</taxon>
    </lineage>
</organism>
<reference evidence="3 4" key="1">
    <citation type="journal article" date="2018" name="Science">
        <title>The opium poppy genome and morphinan production.</title>
        <authorList>
            <person name="Guo L."/>
            <person name="Winzer T."/>
            <person name="Yang X."/>
            <person name="Li Y."/>
            <person name="Ning Z."/>
            <person name="He Z."/>
            <person name="Teodor R."/>
            <person name="Lu Y."/>
            <person name="Bowser T.A."/>
            <person name="Graham I.A."/>
            <person name="Ye K."/>
        </authorList>
    </citation>
    <scope>NUCLEOTIDE SEQUENCE [LARGE SCALE GENOMIC DNA]</scope>
    <source>
        <strain evidence="4">cv. HN1</strain>
        <tissue evidence="3">Leaves</tissue>
    </source>
</reference>
<proteinExistence type="predicted"/>
<sequence>MHQRLTIIYTTIKSDQCNNQDGRSNAKKHHSSRLRAAMKDSRIFHFLLLLDFSPFYFNITVRYQMLAIYVKDLKFESVQSRKSRLKRRVECAEKALIEKNVQCLLAQREQEERNVNTK</sequence>
<feature type="coiled-coil region" evidence="1">
    <location>
        <begin position="75"/>
        <end position="114"/>
    </location>
</feature>
<evidence type="ECO:0000256" key="2">
    <source>
        <dbReference type="SAM" id="Phobius"/>
    </source>
</evidence>
<dbReference type="Gramene" id="RZC51690">
    <property type="protein sequence ID" value="RZC51690"/>
    <property type="gene ID" value="C5167_020115"/>
</dbReference>
<evidence type="ECO:0000313" key="3">
    <source>
        <dbReference type="EMBL" id="RZC51690.1"/>
    </source>
</evidence>
<dbReference type="EMBL" id="CM010716">
    <property type="protein sequence ID" value="RZC51690.1"/>
    <property type="molecule type" value="Genomic_DNA"/>
</dbReference>
<keyword evidence="2" id="KW-0812">Transmembrane</keyword>
<evidence type="ECO:0000313" key="4">
    <source>
        <dbReference type="Proteomes" id="UP000316621"/>
    </source>
</evidence>
<feature type="transmembrane region" description="Helical" evidence="2">
    <location>
        <begin position="43"/>
        <end position="61"/>
    </location>
</feature>
<accession>A0A4Y7IV83</accession>
<keyword evidence="2" id="KW-1133">Transmembrane helix</keyword>
<name>A0A4Y7IV83_PAPSO</name>